<dbReference type="EMBL" id="BLXT01006957">
    <property type="protein sequence ID" value="GFO35133.1"/>
    <property type="molecule type" value="Genomic_DNA"/>
</dbReference>
<organism evidence="1 2">
    <name type="scientific">Plakobranchus ocellatus</name>
    <dbReference type="NCBI Taxonomy" id="259542"/>
    <lineage>
        <taxon>Eukaryota</taxon>
        <taxon>Metazoa</taxon>
        <taxon>Spiralia</taxon>
        <taxon>Lophotrochozoa</taxon>
        <taxon>Mollusca</taxon>
        <taxon>Gastropoda</taxon>
        <taxon>Heterobranchia</taxon>
        <taxon>Euthyneura</taxon>
        <taxon>Panpulmonata</taxon>
        <taxon>Sacoglossa</taxon>
        <taxon>Placobranchoidea</taxon>
        <taxon>Plakobranchidae</taxon>
        <taxon>Plakobranchus</taxon>
    </lineage>
</organism>
<proteinExistence type="predicted"/>
<dbReference type="Proteomes" id="UP000735302">
    <property type="component" value="Unassembled WGS sequence"/>
</dbReference>
<gene>
    <name evidence="1" type="ORF">PoB_006163800</name>
</gene>
<keyword evidence="2" id="KW-1185">Reference proteome</keyword>
<accession>A0AAV4CTD7</accession>
<reference evidence="1 2" key="1">
    <citation type="journal article" date="2021" name="Elife">
        <title>Chloroplast acquisition without the gene transfer in kleptoplastic sea slugs, Plakobranchus ocellatus.</title>
        <authorList>
            <person name="Maeda T."/>
            <person name="Takahashi S."/>
            <person name="Yoshida T."/>
            <person name="Shimamura S."/>
            <person name="Takaki Y."/>
            <person name="Nagai Y."/>
            <person name="Toyoda A."/>
            <person name="Suzuki Y."/>
            <person name="Arimoto A."/>
            <person name="Ishii H."/>
            <person name="Satoh N."/>
            <person name="Nishiyama T."/>
            <person name="Hasebe M."/>
            <person name="Maruyama T."/>
            <person name="Minagawa J."/>
            <person name="Obokata J."/>
            <person name="Shigenobu S."/>
        </authorList>
    </citation>
    <scope>NUCLEOTIDE SEQUENCE [LARGE SCALE GENOMIC DNA]</scope>
</reference>
<protein>
    <submittedName>
        <fullName evidence="1">Uncharacterized protein</fullName>
    </submittedName>
</protein>
<name>A0AAV4CTD7_9GAST</name>
<comment type="caution">
    <text evidence="1">The sequence shown here is derived from an EMBL/GenBank/DDBJ whole genome shotgun (WGS) entry which is preliminary data.</text>
</comment>
<evidence type="ECO:0000313" key="1">
    <source>
        <dbReference type="EMBL" id="GFO35133.1"/>
    </source>
</evidence>
<evidence type="ECO:0000313" key="2">
    <source>
        <dbReference type="Proteomes" id="UP000735302"/>
    </source>
</evidence>
<sequence length="94" mass="10571">MYTSKGGQWSPTDQVPWRCQSLVKLNETWVDTIWSAYIHRGEAGNAKTTPRKHAPRAPHHICMKSASSSTMRPIKTNVFLFCAALHLLAHAKRG</sequence>
<dbReference type="AlphaFoldDB" id="A0AAV4CTD7"/>